<dbReference type="GO" id="GO:0003677">
    <property type="term" value="F:DNA binding"/>
    <property type="evidence" value="ECO:0007669"/>
    <property type="project" value="UniProtKB-KW"/>
</dbReference>
<sequence>MKTHSGDIVFWQKTQYSCEICQKTLSERCNLKMHMRIHSDERPFSCKVCRKSFGQSSYLENHMTTHTNERPFTCKTCGRSFCLRNSLAAHLITHRSQRPFPCKFCGKHFHRGNSLTVHVRTHTGEQPFFWKTCHEGFTQSRSLAVHMRTHLNKLPFKCKTCGRSFLLRNSLKLCGKGFTHNCHLIDGMSERAHENSHRREVVSLQSLRQRFQPRRPSGNSRDDPQGREALYKWLDHSHEDSHETFAVKKNIFLFKLEINCSELRALLCTDQCCPSPVWNVLRNHKKSWDSSIDCV</sequence>
<dbReference type="PROSITE" id="PS50157">
    <property type="entry name" value="ZINC_FINGER_C2H2_2"/>
    <property type="match status" value="5"/>
</dbReference>
<reference evidence="14" key="3">
    <citation type="submission" date="2025-08" db="UniProtKB">
        <authorList>
            <consortium name="Ensembl"/>
        </authorList>
    </citation>
    <scope>IDENTIFICATION</scope>
    <source>
        <strain evidence="14">HSOK</strain>
    </source>
</reference>
<dbReference type="GO" id="GO:0008270">
    <property type="term" value="F:zinc ion binding"/>
    <property type="evidence" value="ECO:0007669"/>
    <property type="project" value="UniProtKB-KW"/>
</dbReference>
<dbReference type="AlphaFoldDB" id="A0A3P9JPI4"/>
<evidence type="ECO:0000256" key="5">
    <source>
        <dbReference type="ARBA" id="ARBA00022737"/>
    </source>
</evidence>
<feature type="domain" description="C2H2-type" evidence="13">
    <location>
        <begin position="72"/>
        <end position="99"/>
    </location>
</feature>
<keyword evidence="11" id="KW-0539">Nucleus</keyword>
<dbReference type="Ensembl" id="ENSORLT00015028138.1">
    <property type="protein sequence ID" value="ENSORLP00015034228.1"/>
    <property type="gene ID" value="ENSORLG00015020073.1"/>
</dbReference>
<comment type="subcellular location">
    <subcellularLocation>
        <location evidence="2">Nucleus</location>
    </subcellularLocation>
</comment>
<evidence type="ECO:0000256" key="11">
    <source>
        <dbReference type="ARBA" id="ARBA00023242"/>
    </source>
</evidence>
<keyword evidence="5" id="KW-0677">Repeat</keyword>
<keyword evidence="10" id="KW-0804">Transcription</keyword>
<accession>A0A3P9JPI4</accession>
<keyword evidence="6 12" id="KW-0863">Zinc-finger</keyword>
<comment type="similarity">
    <text evidence="3">Belongs to the krueppel C2H2-type zinc-finger protein family.</text>
</comment>
<dbReference type="FunFam" id="3.30.160.60:FF:000151">
    <property type="entry name" value="Zinc finger and SCAN domain-containing 21"/>
    <property type="match status" value="1"/>
</dbReference>
<reference key="1">
    <citation type="journal article" date="2007" name="Nature">
        <title>The medaka draft genome and insights into vertebrate genome evolution.</title>
        <authorList>
            <person name="Kasahara M."/>
            <person name="Naruse K."/>
            <person name="Sasaki S."/>
            <person name="Nakatani Y."/>
            <person name="Qu W."/>
            <person name="Ahsan B."/>
            <person name="Yamada T."/>
            <person name="Nagayasu Y."/>
            <person name="Doi K."/>
            <person name="Kasai Y."/>
            <person name="Jindo T."/>
            <person name="Kobayashi D."/>
            <person name="Shimada A."/>
            <person name="Toyoda A."/>
            <person name="Kuroki Y."/>
            <person name="Fujiyama A."/>
            <person name="Sasaki T."/>
            <person name="Shimizu A."/>
            <person name="Asakawa S."/>
            <person name="Shimizu N."/>
            <person name="Hashimoto S."/>
            <person name="Yang J."/>
            <person name="Lee Y."/>
            <person name="Matsushima K."/>
            <person name="Sugano S."/>
            <person name="Sakaizumi M."/>
            <person name="Narita T."/>
            <person name="Ohishi K."/>
            <person name="Haga S."/>
            <person name="Ohta F."/>
            <person name="Nomoto H."/>
            <person name="Nogata K."/>
            <person name="Morishita T."/>
            <person name="Endo T."/>
            <person name="Shin-I T."/>
            <person name="Takeda H."/>
            <person name="Morishita S."/>
            <person name="Kohara Y."/>
        </authorList>
    </citation>
    <scope>NUCLEOTIDE SEQUENCE [LARGE SCALE GENOMIC DNA]</scope>
    <source>
        <strain>Hd-rR</strain>
    </source>
</reference>
<dbReference type="PANTHER" id="PTHR14196">
    <property type="entry name" value="ODD-SKIPPED - RELATED"/>
    <property type="match status" value="1"/>
</dbReference>
<dbReference type="Proteomes" id="UP000265200">
    <property type="component" value="Chromosome 17"/>
</dbReference>
<dbReference type="InterPro" id="IPR050717">
    <property type="entry name" value="C2H2-ZF_Transcription_Reg"/>
</dbReference>
<proteinExistence type="inferred from homology"/>
<reference evidence="14" key="4">
    <citation type="submission" date="2025-09" db="UniProtKB">
        <authorList>
            <consortium name="Ensembl"/>
        </authorList>
    </citation>
    <scope>IDENTIFICATION</scope>
    <source>
        <strain evidence="14">HSOK</strain>
    </source>
</reference>
<feature type="domain" description="C2H2-type" evidence="13">
    <location>
        <begin position="100"/>
        <end position="127"/>
    </location>
</feature>
<name>A0A3P9JPI4_ORYLA</name>
<evidence type="ECO:0000313" key="15">
    <source>
        <dbReference type="Proteomes" id="UP000265200"/>
    </source>
</evidence>
<feature type="domain" description="C2H2-type" evidence="13">
    <location>
        <begin position="128"/>
        <end position="155"/>
    </location>
</feature>
<dbReference type="Gene3D" id="3.30.160.60">
    <property type="entry name" value="Classic Zinc Finger"/>
    <property type="match status" value="5"/>
</dbReference>
<evidence type="ECO:0000256" key="10">
    <source>
        <dbReference type="ARBA" id="ARBA00023163"/>
    </source>
</evidence>
<dbReference type="SMART" id="SM00355">
    <property type="entry name" value="ZnF_C2H2"/>
    <property type="match status" value="5"/>
</dbReference>
<evidence type="ECO:0000256" key="1">
    <source>
        <dbReference type="ARBA" id="ARBA00003767"/>
    </source>
</evidence>
<dbReference type="SUPFAM" id="SSF57667">
    <property type="entry name" value="beta-beta-alpha zinc fingers"/>
    <property type="match status" value="3"/>
</dbReference>
<dbReference type="Pfam" id="PF00096">
    <property type="entry name" value="zf-C2H2"/>
    <property type="match status" value="5"/>
</dbReference>
<feature type="domain" description="C2H2-type" evidence="13">
    <location>
        <begin position="16"/>
        <end position="43"/>
    </location>
</feature>
<evidence type="ECO:0000256" key="8">
    <source>
        <dbReference type="ARBA" id="ARBA00023015"/>
    </source>
</evidence>
<dbReference type="PROSITE" id="PS00028">
    <property type="entry name" value="ZINC_FINGER_C2H2_1"/>
    <property type="match status" value="4"/>
</dbReference>
<organism evidence="14 15">
    <name type="scientific">Oryzias latipes</name>
    <name type="common">Japanese rice fish</name>
    <name type="synonym">Japanese killifish</name>
    <dbReference type="NCBI Taxonomy" id="8090"/>
    <lineage>
        <taxon>Eukaryota</taxon>
        <taxon>Metazoa</taxon>
        <taxon>Chordata</taxon>
        <taxon>Craniata</taxon>
        <taxon>Vertebrata</taxon>
        <taxon>Euteleostomi</taxon>
        <taxon>Actinopterygii</taxon>
        <taxon>Neopterygii</taxon>
        <taxon>Teleostei</taxon>
        <taxon>Neoteleostei</taxon>
        <taxon>Acanthomorphata</taxon>
        <taxon>Ovalentaria</taxon>
        <taxon>Atherinomorphae</taxon>
        <taxon>Beloniformes</taxon>
        <taxon>Adrianichthyidae</taxon>
        <taxon>Oryziinae</taxon>
        <taxon>Oryzias</taxon>
    </lineage>
</organism>
<keyword evidence="7" id="KW-0862">Zinc</keyword>
<dbReference type="FunFam" id="3.30.160.60:FF:000446">
    <property type="entry name" value="Zinc finger protein"/>
    <property type="match status" value="1"/>
</dbReference>
<dbReference type="GO" id="GO:0005634">
    <property type="term" value="C:nucleus"/>
    <property type="evidence" value="ECO:0007669"/>
    <property type="project" value="UniProtKB-SubCell"/>
</dbReference>
<keyword evidence="9" id="KW-0238">DNA-binding</keyword>
<evidence type="ECO:0000256" key="12">
    <source>
        <dbReference type="PROSITE-ProRule" id="PRU00042"/>
    </source>
</evidence>
<evidence type="ECO:0000256" key="4">
    <source>
        <dbReference type="ARBA" id="ARBA00022723"/>
    </source>
</evidence>
<dbReference type="InterPro" id="IPR013087">
    <property type="entry name" value="Znf_C2H2_type"/>
</dbReference>
<keyword evidence="4" id="KW-0479">Metal-binding</keyword>
<reference evidence="14 15" key="2">
    <citation type="submission" date="2017-04" db="EMBL/GenBank/DDBJ databases">
        <title>CpG methylation of centromeres and impact of large insertions on vertebrate speciation.</title>
        <authorList>
            <person name="Ichikawa K."/>
            <person name="Yoshimura J."/>
            <person name="Morishita S."/>
        </authorList>
    </citation>
    <scope>NUCLEOTIDE SEQUENCE</scope>
    <source>
        <strain evidence="14 15">HSOK</strain>
    </source>
</reference>
<dbReference type="FunFam" id="3.30.160.60:FF:000060">
    <property type="entry name" value="zinc finger protein 436"/>
    <property type="match status" value="1"/>
</dbReference>
<evidence type="ECO:0000313" key="14">
    <source>
        <dbReference type="Ensembl" id="ENSORLP00015034228.1"/>
    </source>
</evidence>
<comment type="function">
    <text evidence="1">May be involved in transcriptional regulation.</text>
</comment>
<evidence type="ECO:0000259" key="13">
    <source>
        <dbReference type="PROSITE" id="PS50157"/>
    </source>
</evidence>
<evidence type="ECO:0000256" key="2">
    <source>
        <dbReference type="ARBA" id="ARBA00004123"/>
    </source>
</evidence>
<dbReference type="InterPro" id="IPR036236">
    <property type="entry name" value="Znf_C2H2_sf"/>
</dbReference>
<protein>
    <recommendedName>
        <fullName evidence="13">C2H2-type domain-containing protein</fullName>
    </recommendedName>
</protein>
<feature type="domain" description="C2H2-type" evidence="13">
    <location>
        <begin position="44"/>
        <end position="71"/>
    </location>
</feature>
<dbReference type="PANTHER" id="PTHR14196:SF12">
    <property type="entry name" value="ZINC FINGER PROTEIN 208-LIKE"/>
    <property type="match status" value="1"/>
</dbReference>
<evidence type="ECO:0000256" key="6">
    <source>
        <dbReference type="ARBA" id="ARBA00022771"/>
    </source>
</evidence>
<evidence type="ECO:0000256" key="3">
    <source>
        <dbReference type="ARBA" id="ARBA00006991"/>
    </source>
</evidence>
<evidence type="ECO:0000256" key="7">
    <source>
        <dbReference type="ARBA" id="ARBA00022833"/>
    </source>
</evidence>
<keyword evidence="8" id="KW-0805">Transcription regulation</keyword>
<evidence type="ECO:0000256" key="9">
    <source>
        <dbReference type="ARBA" id="ARBA00023125"/>
    </source>
</evidence>
<dbReference type="FunFam" id="3.30.160.60:FF:000213">
    <property type="entry name" value="Zinc finger protein 624"/>
    <property type="match status" value="1"/>
</dbReference>